<reference evidence="1" key="1">
    <citation type="submission" date="2020-10" db="EMBL/GenBank/DDBJ databases">
        <authorList>
            <person name="Han B."/>
            <person name="Lu T."/>
            <person name="Zhao Q."/>
            <person name="Huang X."/>
            <person name="Zhao Y."/>
        </authorList>
    </citation>
    <scope>NUCLEOTIDE SEQUENCE</scope>
</reference>
<organism evidence="1 2">
    <name type="scientific">Miscanthus lutarioriparius</name>
    <dbReference type="NCBI Taxonomy" id="422564"/>
    <lineage>
        <taxon>Eukaryota</taxon>
        <taxon>Viridiplantae</taxon>
        <taxon>Streptophyta</taxon>
        <taxon>Embryophyta</taxon>
        <taxon>Tracheophyta</taxon>
        <taxon>Spermatophyta</taxon>
        <taxon>Magnoliopsida</taxon>
        <taxon>Liliopsida</taxon>
        <taxon>Poales</taxon>
        <taxon>Poaceae</taxon>
        <taxon>PACMAD clade</taxon>
        <taxon>Panicoideae</taxon>
        <taxon>Andropogonodae</taxon>
        <taxon>Andropogoneae</taxon>
        <taxon>Saccharinae</taxon>
        <taxon>Miscanthus</taxon>
    </lineage>
</organism>
<evidence type="ECO:0000313" key="1">
    <source>
        <dbReference type="EMBL" id="CAD6267117.1"/>
    </source>
</evidence>
<name>A0A811RAB0_9POAL</name>
<keyword evidence="2" id="KW-1185">Reference proteome</keyword>
<gene>
    <name evidence="1" type="ORF">NCGR_LOCUS50422</name>
</gene>
<proteinExistence type="predicted"/>
<dbReference type="AlphaFoldDB" id="A0A811RAB0"/>
<sequence length="119" mass="13772">MAAVIPVVRARVRPATLDVILRNRVRRARLPSVGTIWRLLIQCPKLKDVHVKGCRDMLIGAIRNQVLNEFAAIEPRLPCKRLADGSKRVHVPHFMIEQLEEQEKWGRPRKSQCTVHLNW</sequence>
<evidence type="ECO:0000313" key="2">
    <source>
        <dbReference type="Proteomes" id="UP000604825"/>
    </source>
</evidence>
<protein>
    <submittedName>
        <fullName evidence="1">Uncharacterized protein</fullName>
    </submittedName>
</protein>
<accession>A0A811RAB0</accession>
<comment type="caution">
    <text evidence="1">The sequence shown here is derived from an EMBL/GenBank/DDBJ whole genome shotgun (WGS) entry which is preliminary data.</text>
</comment>
<dbReference type="Proteomes" id="UP000604825">
    <property type="component" value="Unassembled WGS sequence"/>
</dbReference>
<dbReference type="OrthoDB" id="6362633at2759"/>
<dbReference type="EMBL" id="CAJGYO010000014">
    <property type="protein sequence ID" value="CAD6267117.1"/>
    <property type="molecule type" value="Genomic_DNA"/>
</dbReference>